<proteinExistence type="predicted"/>
<protein>
    <submittedName>
        <fullName evidence="1">Hypothetical 11.2 kDa protein</fullName>
    </submittedName>
</protein>
<sequence length="101" mass="11157">MPGGRRSRSISRPRGSAITAVMRARTAVRRVRSHSPGATAVSIASRLRPTNIGTFFPLVKLMRAELSGVNCHGSFRRNVPDGQDVSRAQSLCDLREFEHNR</sequence>
<name>Q9AQ32_BRASW</name>
<dbReference type="EMBL" id="AF222753">
    <property type="protein sequence ID" value="AAK00148.1"/>
    <property type="molecule type" value="Genomic_DNA"/>
</dbReference>
<evidence type="ECO:0000313" key="1">
    <source>
        <dbReference type="EMBL" id="AAK00148.1"/>
    </source>
</evidence>
<organism evidence="1">
    <name type="scientific">Bradyrhizobium sp. (strain WM9)</name>
    <dbReference type="NCBI Taxonomy" id="133505"/>
    <lineage>
        <taxon>Bacteria</taxon>
        <taxon>Pseudomonadati</taxon>
        <taxon>Pseudomonadota</taxon>
        <taxon>Alphaproteobacteria</taxon>
        <taxon>Hyphomicrobiales</taxon>
        <taxon>Nitrobacteraceae</taxon>
        <taxon>Bradyrhizobium</taxon>
    </lineage>
</organism>
<dbReference type="AlphaFoldDB" id="Q9AQ32"/>
<accession>Q9AQ32</accession>
<reference evidence="1" key="1">
    <citation type="submission" date="2000-01" db="EMBL/GenBank/DDBJ databases">
        <title>Molecular characterization of nodulation functions, SSU rRNA and dnaK genes in the lupin Bradyrhizobium reveals distinct phylogenetic pathways of the symbiotic and housekeeping loci in the Bradyrhizobium genus.</title>
        <authorList>
            <person name="Stepkowski T."/>
            <person name="Swiderska A."/>
            <person name="Miedzinska K."/>
            <person name="Czaplinska M."/>
            <person name="Biesiadka J."/>
            <person name="Swiderski M."/>
            <person name="Legocki A."/>
        </authorList>
    </citation>
    <scope>NUCLEOTIDE SEQUENCE</scope>
    <source>
        <strain evidence="1">WM9</strain>
    </source>
</reference>